<dbReference type="InterPro" id="IPR036513">
    <property type="entry name" value="STAS_dom_sf"/>
</dbReference>
<feature type="transmembrane region" description="Helical" evidence="5">
    <location>
        <begin position="204"/>
        <end position="222"/>
    </location>
</feature>
<feature type="domain" description="STAS" evidence="6">
    <location>
        <begin position="440"/>
        <end position="554"/>
    </location>
</feature>
<evidence type="ECO:0000256" key="1">
    <source>
        <dbReference type="ARBA" id="ARBA00004141"/>
    </source>
</evidence>
<name>A0ABY5GXB7_9GAMM</name>
<dbReference type="InterPro" id="IPR002645">
    <property type="entry name" value="STAS_dom"/>
</dbReference>
<evidence type="ECO:0000256" key="2">
    <source>
        <dbReference type="ARBA" id="ARBA00022692"/>
    </source>
</evidence>
<accession>A0ABY5GXB7</accession>
<evidence type="ECO:0000313" key="7">
    <source>
        <dbReference type="EMBL" id="UTW04282.1"/>
    </source>
</evidence>
<proteinExistence type="predicted"/>
<feature type="transmembrane region" description="Helical" evidence="5">
    <location>
        <begin position="179"/>
        <end position="197"/>
    </location>
</feature>
<sequence>MFMYRCLPFLVWGRQITRHTLWDDFLAALTGAVIVLPQGVAYALIAGLPPEYGLYSAIIIPIIAGLFGSSHHLISGPAAAISIVVLSIVSSVVPPDSAEFIPAVLALTVLTGLIQLGLGIARMGALVNFISHTVVIGFTAGAAIVIATSQVKYVLGINVAAGSSFLETWQTLWSQLDNTNTYSLAIALTTIVSTLLIKKMHKRLPAMLIGMLAGSLACWLLQGTAHNVPMVGALPGKLPQFALPDFSAQNLGALLSGAITLAILGLVEAVSISRAIAIRSGQRIDGNQEFIGQGLANLLGGFFSCFAGSGSFTRTGVNYESGAKTPLAAIFTALMLVLIVLFAPQITAYLPLPAMGGGILLIAWNLIDKHHIQQILLSNKQEASVLLVTFASTLLIELEFAIYLGVLVSLIIYLKRTSTPVIMEVAPKSLEYGTDLRSISRFQLDECHQLKILRIDGSIFFGAADHIQKTLQAVKTNDGRNNQILINCAGINFIDVTGAEMLLHEAKRLNTAGGQLSFCNLKNTVRDELEANGYLKKLGDENFYATVDSALSSLRPRLDDNSCQTCSKRVFRQCPKTD</sequence>
<feature type="transmembrane region" description="Helical" evidence="5">
    <location>
        <begin position="387"/>
        <end position="414"/>
    </location>
</feature>
<feature type="transmembrane region" description="Helical" evidence="5">
    <location>
        <begin position="76"/>
        <end position="94"/>
    </location>
</feature>
<feature type="transmembrane region" description="Helical" evidence="5">
    <location>
        <begin position="350"/>
        <end position="367"/>
    </location>
</feature>
<dbReference type="SUPFAM" id="SSF52091">
    <property type="entry name" value="SpoIIaa-like"/>
    <property type="match status" value="1"/>
</dbReference>
<dbReference type="CDD" id="cd07042">
    <property type="entry name" value="STAS_SulP_like_sulfate_transporter"/>
    <property type="match status" value="1"/>
</dbReference>
<dbReference type="PROSITE" id="PS50801">
    <property type="entry name" value="STAS"/>
    <property type="match status" value="1"/>
</dbReference>
<evidence type="ECO:0000259" key="6">
    <source>
        <dbReference type="PROSITE" id="PS50801"/>
    </source>
</evidence>
<feature type="transmembrane region" description="Helical" evidence="5">
    <location>
        <begin position="251"/>
        <end position="273"/>
    </location>
</feature>
<feature type="transmembrane region" description="Helical" evidence="5">
    <location>
        <begin position="325"/>
        <end position="343"/>
    </location>
</feature>
<keyword evidence="2 5" id="KW-0812">Transmembrane</keyword>
<gene>
    <name evidence="7" type="ORF">KDX31_04500</name>
</gene>
<dbReference type="EMBL" id="CP073344">
    <property type="protein sequence ID" value="UTW04282.1"/>
    <property type="molecule type" value="Genomic_DNA"/>
</dbReference>
<feature type="transmembrane region" description="Helical" evidence="5">
    <location>
        <begin position="52"/>
        <end position="69"/>
    </location>
</feature>
<organism evidence="7 8">
    <name type="scientific">Amphritea atlantica</name>
    <dbReference type="NCBI Taxonomy" id="355243"/>
    <lineage>
        <taxon>Bacteria</taxon>
        <taxon>Pseudomonadati</taxon>
        <taxon>Pseudomonadota</taxon>
        <taxon>Gammaproteobacteria</taxon>
        <taxon>Oceanospirillales</taxon>
        <taxon>Oceanospirillaceae</taxon>
        <taxon>Amphritea</taxon>
    </lineage>
</organism>
<dbReference type="Pfam" id="PF00916">
    <property type="entry name" value="Sulfate_transp"/>
    <property type="match status" value="1"/>
</dbReference>
<keyword evidence="4 5" id="KW-0472">Membrane</keyword>
<feature type="transmembrane region" description="Helical" evidence="5">
    <location>
        <begin position="125"/>
        <end position="147"/>
    </location>
</feature>
<keyword evidence="3 5" id="KW-1133">Transmembrane helix</keyword>
<dbReference type="Proteomes" id="UP001059950">
    <property type="component" value="Chromosome"/>
</dbReference>
<protein>
    <submittedName>
        <fullName evidence="7">SulP family inorganic anion transporter</fullName>
    </submittedName>
</protein>
<feature type="transmembrane region" description="Helical" evidence="5">
    <location>
        <begin position="100"/>
        <end position="118"/>
    </location>
</feature>
<dbReference type="InterPro" id="IPR001902">
    <property type="entry name" value="SLC26A/SulP_fam"/>
</dbReference>
<reference evidence="7" key="1">
    <citation type="submission" date="2021-04" db="EMBL/GenBank/DDBJ databases">
        <title>Oceanospirillales bacteria with DddD are important DMSP degraders in coastal seawater.</title>
        <authorList>
            <person name="Liu J."/>
        </authorList>
    </citation>
    <scope>NUCLEOTIDE SEQUENCE</scope>
    <source>
        <strain evidence="7">GY6</strain>
    </source>
</reference>
<dbReference type="NCBIfam" id="TIGR00815">
    <property type="entry name" value="sulP"/>
    <property type="match status" value="1"/>
</dbReference>
<dbReference type="PANTHER" id="PTHR11814">
    <property type="entry name" value="SULFATE TRANSPORTER"/>
    <property type="match status" value="1"/>
</dbReference>
<evidence type="ECO:0000256" key="3">
    <source>
        <dbReference type="ARBA" id="ARBA00022989"/>
    </source>
</evidence>
<evidence type="ECO:0000256" key="5">
    <source>
        <dbReference type="SAM" id="Phobius"/>
    </source>
</evidence>
<evidence type="ECO:0000256" key="4">
    <source>
        <dbReference type="ARBA" id="ARBA00023136"/>
    </source>
</evidence>
<feature type="transmembrane region" description="Helical" evidence="5">
    <location>
        <begin position="21"/>
        <end position="46"/>
    </location>
</feature>
<dbReference type="Gene3D" id="3.30.750.24">
    <property type="entry name" value="STAS domain"/>
    <property type="match status" value="1"/>
</dbReference>
<evidence type="ECO:0000313" key="8">
    <source>
        <dbReference type="Proteomes" id="UP001059950"/>
    </source>
</evidence>
<comment type="subcellular location">
    <subcellularLocation>
        <location evidence="1">Membrane</location>
        <topology evidence="1">Multi-pass membrane protein</topology>
    </subcellularLocation>
</comment>
<dbReference type="InterPro" id="IPR011547">
    <property type="entry name" value="SLC26A/SulP_dom"/>
</dbReference>
<feature type="transmembrane region" description="Helical" evidence="5">
    <location>
        <begin position="294"/>
        <end position="313"/>
    </location>
</feature>
<dbReference type="Pfam" id="PF01740">
    <property type="entry name" value="STAS"/>
    <property type="match status" value="1"/>
</dbReference>
<keyword evidence="8" id="KW-1185">Reference proteome</keyword>